<dbReference type="Pfam" id="PF01363">
    <property type="entry name" value="FYVE"/>
    <property type="match status" value="1"/>
</dbReference>
<feature type="transmembrane region" description="Helical" evidence="12">
    <location>
        <begin position="795"/>
        <end position="813"/>
    </location>
</feature>
<evidence type="ECO:0000256" key="3">
    <source>
        <dbReference type="ARBA" id="ARBA00022553"/>
    </source>
</evidence>
<evidence type="ECO:0000256" key="9">
    <source>
        <dbReference type="ARBA" id="ARBA00023212"/>
    </source>
</evidence>
<reference evidence="16" key="4">
    <citation type="submission" date="2025-09" db="UniProtKB">
        <authorList>
            <consortium name="Ensembl"/>
        </authorList>
    </citation>
    <scope>IDENTIFICATION</scope>
    <source>
        <strain evidence="16">JP 163 A</strain>
    </source>
</reference>
<evidence type="ECO:0000256" key="6">
    <source>
        <dbReference type="ARBA" id="ARBA00022737"/>
    </source>
</evidence>
<keyword evidence="12" id="KW-0472">Membrane</keyword>
<keyword evidence="12" id="KW-1133">Transmembrane helix</keyword>
<evidence type="ECO:0000256" key="7">
    <source>
        <dbReference type="ARBA" id="ARBA00022771"/>
    </source>
</evidence>
<evidence type="ECO:0000256" key="1">
    <source>
        <dbReference type="ARBA" id="ARBA00004245"/>
    </source>
</evidence>
<keyword evidence="8" id="KW-0862">Zinc</keyword>
<dbReference type="InterPro" id="IPR000219">
    <property type="entry name" value="DH_dom"/>
</dbReference>
<dbReference type="Gene3D" id="1.20.900.10">
    <property type="entry name" value="Dbl homology (DH) domain"/>
    <property type="match status" value="1"/>
</dbReference>
<keyword evidence="17" id="KW-1185">Reference proteome</keyword>
<reference evidence="17" key="2">
    <citation type="journal article" date="2013" name="Nat. Genet.">
        <title>The genome of the platyfish, Xiphophorus maculatus, provides insights into evolutionary adaptation and several complex traits.</title>
        <authorList>
            <person name="Schartl M."/>
            <person name="Walter R.B."/>
            <person name="Shen Y."/>
            <person name="Garcia T."/>
            <person name="Catchen J."/>
            <person name="Amores A."/>
            <person name="Braasch I."/>
            <person name="Chalopin D."/>
            <person name="Volff J.N."/>
            <person name="Lesch K.P."/>
            <person name="Bisazza A."/>
            <person name="Minx P."/>
            <person name="Hillier L."/>
            <person name="Wilson R.K."/>
            <person name="Fuerstenberg S."/>
            <person name="Boore J."/>
            <person name="Searle S."/>
            <person name="Postlethwait J.H."/>
            <person name="Warren W.C."/>
        </authorList>
    </citation>
    <scope>NUCLEOTIDE SEQUENCE [LARGE SCALE GENOMIC DNA]</scope>
    <source>
        <strain evidence="17">JP 163 A</strain>
    </source>
</reference>
<evidence type="ECO:0000259" key="15">
    <source>
        <dbReference type="PROSITE" id="PS50178"/>
    </source>
</evidence>
<feature type="region of interest" description="Disordered" evidence="11">
    <location>
        <begin position="111"/>
        <end position="152"/>
    </location>
</feature>
<name>M3ZWB1_XIPMA</name>
<evidence type="ECO:0000256" key="4">
    <source>
        <dbReference type="ARBA" id="ARBA00022658"/>
    </source>
</evidence>
<dbReference type="CDD" id="cd15741">
    <property type="entry name" value="FYVE_FGD1_2_4"/>
    <property type="match status" value="1"/>
</dbReference>
<sequence length="817" mass="93591">MEILFFGEGFYSAMIKHFPTEPSVFIATPKPAHLQRFQKAGQDQACHRTLDTVKPQQGNDTTDRDGRICVSCVSPQTCRGSPSPVRGGGGNFLNPLSAEHPRLAQVVPNRSSCLVSRSPNPAKINIQGRSPLRETGHGPAKLSPRNRNPLMAKLRTPSPVQKKMGSFSPAKSSKSWLGLHRISSEKLEKREKKAEKSLSVPDLISTESLMDEGKALGGRASRYSCEWNKATAREENGCLVSQADNNEEGEEKMNESGGSESKSEDDKEQKLYRIANELLQTERMYVARLHLVDQVFCLRLTQEADRGSFPPDVIKNIFSNISSIYSFHSQFLLPDLENCIMHWHESPGLGKVLLQHAPFLRMYADYIRNFDRAIELVRTWTERSSAFRNIIHDIQSQELCGNLTLQHHMLEPVQRVPRYEMLLKDYLKKLPDDDPDYELANSNRSIRSMFIYEMVGEEEVVNPANEFLKEGRLLKLAARNTSAMERHLFLFNNFLLCCCAKFSLVGQRFTVRCRIGVDGMQTQQTTNEDHLYTFQVSGKEKTLELQAIQEAIDVFQKKNETFKLASKEPTEETELGRRAPRWIRDNEVTLCMTCQEPFNALTRRRHHCRACGYVVCWKCSDNKVALEYDGNRLNKVCKACYSVLAGQRAERMERKKRRMLEVGSHPGSMDCVLSGFLQYGDNSTIWQEVWCVLSGTHPPFFHVYNTPQDEKPLLTVPLLSCVIEELQDQNHFGLRQSNTSHVFSCDDLDVKQNWLTVLKLAVMRIYKCIILPKNFRFYFTELHIWCSSRLHTLSISFQICLLFLYHAIVFYGISYHR</sequence>
<keyword evidence="7 10" id="KW-0863">Zinc-finger</keyword>
<dbReference type="PANTHER" id="PTHR12673:SF98">
    <property type="entry name" value="FYVE, RHOGEF AND PH DOMAIN-CONTAINING PROTEIN 4"/>
    <property type="match status" value="1"/>
</dbReference>
<dbReference type="HOGENOM" id="CLU_011755_1_1_1"/>
<reference evidence="17" key="1">
    <citation type="submission" date="2012-01" db="EMBL/GenBank/DDBJ databases">
        <authorList>
            <person name="Walter R."/>
            <person name="Schartl M."/>
            <person name="Warren W."/>
        </authorList>
    </citation>
    <scope>NUCLEOTIDE SEQUENCE [LARGE SCALE GENOMIC DNA]</scope>
    <source>
        <strain evidence="17">JP 163 A</strain>
    </source>
</reference>
<reference evidence="16" key="3">
    <citation type="submission" date="2025-08" db="UniProtKB">
        <authorList>
            <consortium name="Ensembl"/>
        </authorList>
    </citation>
    <scope>IDENTIFICATION</scope>
    <source>
        <strain evidence="16">JP 163 A</strain>
    </source>
</reference>
<dbReference type="PROSITE" id="PS50003">
    <property type="entry name" value="PH_DOMAIN"/>
    <property type="match status" value="1"/>
</dbReference>
<feature type="region of interest" description="Disordered" evidence="11">
    <location>
        <begin position="236"/>
        <end position="267"/>
    </location>
</feature>
<evidence type="ECO:0000256" key="10">
    <source>
        <dbReference type="PROSITE-ProRule" id="PRU00091"/>
    </source>
</evidence>
<dbReference type="GO" id="GO:0046847">
    <property type="term" value="P:filopodium assembly"/>
    <property type="evidence" value="ECO:0007669"/>
    <property type="project" value="TreeGrafter"/>
</dbReference>
<dbReference type="PANTHER" id="PTHR12673">
    <property type="entry name" value="FACIOGENITAL DYSPLASIA PROTEIN"/>
    <property type="match status" value="1"/>
</dbReference>
<dbReference type="PROSITE" id="PS50178">
    <property type="entry name" value="ZF_FYVE"/>
    <property type="match status" value="1"/>
</dbReference>
<keyword evidence="9" id="KW-0206">Cytoskeleton</keyword>
<dbReference type="AlphaFoldDB" id="M3ZWB1"/>
<organism evidence="16 17">
    <name type="scientific">Xiphophorus maculatus</name>
    <name type="common">Southern platyfish</name>
    <name type="synonym">Platypoecilus maculatus</name>
    <dbReference type="NCBI Taxonomy" id="8083"/>
    <lineage>
        <taxon>Eukaryota</taxon>
        <taxon>Metazoa</taxon>
        <taxon>Chordata</taxon>
        <taxon>Craniata</taxon>
        <taxon>Vertebrata</taxon>
        <taxon>Euteleostomi</taxon>
        <taxon>Actinopterygii</taxon>
        <taxon>Neopterygii</taxon>
        <taxon>Teleostei</taxon>
        <taxon>Neoteleostei</taxon>
        <taxon>Acanthomorphata</taxon>
        <taxon>Ovalentaria</taxon>
        <taxon>Atherinomorphae</taxon>
        <taxon>Cyprinodontiformes</taxon>
        <taxon>Poeciliidae</taxon>
        <taxon>Poeciliinae</taxon>
        <taxon>Xiphophorus</taxon>
    </lineage>
</organism>
<dbReference type="InterPro" id="IPR035899">
    <property type="entry name" value="DBL_dom_sf"/>
</dbReference>
<keyword evidence="12" id="KW-0812">Transmembrane</keyword>
<feature type="domain" description="FYVE-type" evidence="15">
    <location>
        <begin position="585"/>
        <end position="645"/>
    </location>
</feature>
<dbReference type="Proteomes" id="UP000002852">
    <property type="component" value="Unassembled WGS sequence"/>
</dbReference>
<dbReference type="Gene3D" id="2.30.29.30">
    <property type="entry name" value="Pleckstrin-homology domain (PH domain)/Phosphotyrosine-binding domain (PTB)"/>
    <property type="match status" value="2"/>
</dbReference>
<dbReference type="SMART" id="SM00325">
    <property type="entry name" value="RhoGEF"/>
    <property type="match status" value="1"/>
</dbReference>
<dbReference type="GO" id="GO:0008270">
    <property type="term" value="F:zinc ion binding"/>
    <property type="evidence" value="ECO:0007669"/>
    <property type="project" value="UniProtKB-KW"/>
</dbReference>
<dbReference type="CDD" id="cd00160">
    <property type="entry name" value="RhoGEF"/>
    <property type="match status" value="1"/>
</dbReference>
<keyword evidence="5" id="KW-0479">Metal-binding</keyword>
<evidence type="ECO:0000259" key="13">
    <source>
        <dbReference type="PROSITE" id="PS50003"/>
    </source>
</evidence>
<dbReference type="InterPro" id="IPR013083">
    <property type="entry name" value="Znf_RING/FYVE/PHD"/>
</dbReference>
<evidence type="ECO:0000256" key="2">
    <source>
        <dbReference type="ARBA" id="ARBA00022490"/>
    </source>
</evidence>
<dbReference type="SUPFAM" id="SSF50729">
    <property type="entry name" value="PH domain-like"/>
    <property type="match status" value="2"/>
</dbReference>
<dbReference type="GO" id="GO:0005737">
    <property type="term" value="C:cytoplasm"/>
    <property type="evidence" value="ECO:0007669"/>
    <property type="project" value="TreeGrafter"/>
</dbReference>
<evidence type="ECO:0000256" key="8">
    <source>
        <dbReference type="ARBA" id="ARBA00022833"/>
    </source>
</evidence>
<dbReference type="InterPro" id="IPR011993">
    <property type="entry name" value="PH-like_dom_sf"/>
</dbReference>
<dbReference type="GO" id="GO:0005856">
    <property type="term" value="C:cytoskeleton"/>
    <property type="evidence" value="ECO:0007669"/>
    <property type="project" value="UniProtKB-SubCell"/>
</dbReference>
<feature type="domain" description="PH" evidence="13">
    <location>
        <begin position="670"/>
        <end position="763"/>
    </location>
</feature>
<dbReference type="InParanoid" id="M3ZWB1"/>
<dbReference type="PROSITE" id="PS50010">
    <property type="entry name" value="DH_2"/>
    <property type="match status" value="1"/>
</dbReference>
<dbReference type="eggNOG" id="KOG4424">
    <property type="taxonomic scope" value="Eukaryota"/>
</dbReference>
<dbReference type="SMART" id="SM00064">
    <property type="entry name" value="FYVE"/>
    <property type="match status" value="1"/>
</dbReference>
<comment type="subcellular location">
    <subcellularLocation>
        <location evidence="1">Cytoplasm</location>
        <location evidence="1">Cytoskeleton</location>
    </subcellularLocation>
</comment>
<dbReference type="Ensembl" id="ENSXMAT00000006513.2">
    <property type="protein sequence ID" value="ENSXMAP00000006505.2"/>
    <property type="gene ID" value="ENSXMAG00000006481.2"/>
</dbReference>
<feature type="domain" description="DH" evidence="14">
    <location>
        <begin position="270"/>
        <end position="438"/>
    </location>
</feature>
<dbReference type="InterPro" id="IPR011011">
    <property type="entry name" value="Znf_FYVE_PHD"/>
</dbReference>
<dbReference type="GO" id="GO:0005085">
    <property type="term" value="F:guanyl-nucleotide exchange factor activity"/>
    <property type="evidence" value="ECO:0007669"/>
    <property type="project" value="UniProtKB-KW"/>
</dbReference>
<evidence type="ECO:0000256" key="12">
    <source>
        <dbReference type="SAM" id="Phobius"/>
    </source>
</evidence>
<dbReference type="GeneTree" id="ENSGT00940000155765"/>
<evidence type="ECO:0000313" key="17">
    <source>
        <dbReference type="Proteomes" id="UP000002852"/>
    </source>
</evidence>
<keyword evidence="2" id="KW-0963">Cytoplasm</keyword>
<evidence type="ECO:0000256" key="5">
    <source>
        <dbReference type="ARBA" id="ARBA00022723"/>
    </source>
</evidence>
<keyword evidence="6" id="KW-0677">Repeat</keyword>
<protein>
    <submittedName>
        <fullName evidence="16">FYVE, RhoGEF and PH domain containing 4b</fullName>
    </submittedName>
</protein>
<dbReference type="SMART" id="SM00233">
    <property type="entry name" value="PH"/>
    <property type="match status" value="2"/>
</dbReference>
<keyword evidence="4" id="KW-0344">Guanine-nucleotide releasing factor</keyword>
<evidence type="ECO:0000256" key="11">
    <source>
        <dbReference type="SAM" id="MobiDB-lite"/>
    </source>
</evidence>
<evidence type="ECO:0000313" key="16">
    <source>
        <dbReference type="Ensembl" id="ENSXMAP00000006505.2"/>
    </source>
</evidence>
<dbReference type="InterPro" id="IPR000306">
    <property type="entry name" value="Znf_FYVE"/>
</dbReference>
<dbReference type="SUPFAM" id="SSF48065">
    <property type="entry name" value="DBL homology domain (DH-domain)"/>
    <property type="match status" value="1"/>
</dbReference>
<evidence type="ECO:0000259" key="14">
    <source>
        <dbReference type="PROSITE" id="PS50010"/>
    </source>
</evidence>
<dbReference type="InterPro" id="IPR001849">
    <property type="entry name" value="PH_domain"/>
</dbReference>
<dbReference type="Gene3D" id="3.30.40.10">
    <property type="entry name" value="Zinc/RING finger domain, C3HC4 (zinc finger)"/>
    <property type="match status" value="1"/>
</dbReference>
<accession>M3ZWB1</accession>
<proteinExistence type="predicted"/>
<dbReference type="Pfam" id="PF00169">
    <property type="entry name" value="PH"/>
    <property type="match status" value="1"/>
</dbReference>
<dbReference type="GO" id="GO:0007010">
    <property type="term" value="P:cytoskeleton organization"/>
    <property type="evidence" value="ECO:0007669"/>
    <property type="project" value="TreeGrafter"/>
</dbReference>
<dbReference type="Pfam" id="PF00621">
    <property type="entry name" value="RhoGEF"/>
    <property type="match status" value="1"/>
</dbReference>
<keyword evidence="3" id="KW-0597">Phosphoprotein</keyword>
<dbReference type="InterPro" id="IPR051092">
    <property type="entry name" value="FYVE_RhoGEF_PH"/>
</dbReference>
<dbReference type="FunFam" id="3.30.40.10:FF:000061">
    <property type="entry name" value="FYVE, RhoGEF and PH domain containing 1"/>
    <property type="match status" value="1"/>
</dbReference>
<dbReference type="SUPFAM" id="SSF57903">
    <property type="entry name" value="FYVE/PHD zinc finger"/>
    <property type="match status" value="1"/>
</dbReference>
<dbReference type="InterPro" id="IPR017455">
    <property type="entry name" value="Znf_FYVE-rel"/>
</dbReference>